<feature type="compositionally biased region" description="Low complexity" evidence="1">
    <location>
        <begin position="132"/>
        <end position="146"/>
    </location>
</feature>
<evidence type="ECO:0000256" key="2">
    <source>
        <dbReference type="SAM" id="SignalP"/>
    </source>
</evidence>
<evidence type="ECO:0000313" key="3">
    <source>
        <dbReference type="EMBL" id="KAF0041962.1"/>
    </source>
</evidence>
<name>A0A6A4TIT3_SCOMX</name>
<accession>A0A6A4TIT3</accession>
<keyword evidence="2" id="KW-0732">Signal</keyword>
<sequence length="186" mass="19750">MPAAMHLTVLVSLFAVTFCADTNTSSAAQHVTKLITSAVHPSRVTVTVTHHVTSSTVKPANNTLQHQTTPQQVTTTVNSDEKSSSAPPFTSPQTPNKTEETHRSHPTETPVTNQASNDTVSQRPTSPTASGSPNATAPTPVNTTSPGQTLVTAEALFLFLIIGELLNLQDVGLYIASTKFFHFAVF</sequence>
<feature type="compositionally biased region" description="Polar residues" evidence="1">
    <location>
        <begin position="107"/>
        <end position="131"/>
    </location>
</feature>
<dbReference type="AlphaFoldDB" id="A0A6A4TIT3"/>
<dbReference type="Proteomes" id="UP000438429">
    <property type="component" value="Unassembled WGS sequence"/>
</dbReference>
<comment type="caution">
    <text evidence="3">The sequence shown here is derived from an EMBL/GenBank/DDBJ whole genome shotgun (WGS) entry which is preliminary data.</text>
</comment>
<feature type="region of interest" description="Disordered" evidence="1">
    <location>
        <begin position="54"/>
        <end position="146"/>
    </location>
</feature>
<feature type="chain" id="PRO_5025512034" evidence="2">
    <location>
        <begin position="20"/>
        <end position="186"/>
    </location>
</feature>
<proteinExistence type="predicted"/>
<protein>
    <submittedName>
        <fullName evidence="3">Uncharacterized protein</fullName>
    </submittedName>
</protein>
<feature type="compositionally biased region" description="Basic and acidic residues" evidence="1">
    <location>
        <begin position="97"/>
        <end position="106"/>
    </location>
</feature>
<evidence type="ECO:0000313" key="4">
    <source>
        <dbReference type="Proteomes" id="UP000438429"/>
    </source>
</evidence>
<feature type="compositionally biased region" description="Low complexity" evidence="1">
    <location>
        <begin position="54"/>
        <end position="76"/>
    </location>
</feature>
<feature type="signal peptide" evidence="2">
    <location>
        <begin position="1"/>
        <end position="19"/>
    </location>
</feature>
<organism evidence="3 4">
    <name type="scientific">Scophthalmus maximus</name>
    <name type="common">Turbot</name>
    <name type="synonym">Psetta maxima</name>
    <dbReference type="NCBI Taxonomy" id="52904"/>
    <lineage>
        <taxon>Eukaryota</taxon>
        <taxon>Metazoa</taxon>
        <taxon>Chordata</taxon>
        <taxon>Craniata</taxon>
        <taxon>Vertebrata</taxon>
        <taxon>Euteleostomi</taxon>
        <taxon>Actinopterygii</taxon>
        <taxon>Neopterygii</taxon>
        <taxon>Teleostei</taxon>
        <taxon>Neoteleostei</taxon>
        <taxon>Acanthomorphata</taxon>
        <taxon>Carangaria</taxon>
        <taxon>Pleuronectiformes</taxon>
        <taxon>Pleuronectoidei</taxon>
        <taxon>Scophthalmidae</taxon>
        <taxon>Scophthalmus</taxon>
    </lineage>
</organism>
<evidence type="ECO:0000256" key="1">
    <source>
        <dbReference type="SAM" id="MobiDB-lite"/>
    </source>
</evidence>
<reference evidence="3 4" key="1">
    <citation type="submission" date="2019-06" db="EMBL/GenBank/DDBJ databases">
        <title>Draft genomes of female and male turbot (Scophthalmus maximus).</title>
        <authorList>
            <person name="Xu H."/>
            <person name="Xu X.-W."/>
            <person name="Shao C."/>
            <person name="Chen S."/>
        </authorList>
    </citation>
    <scope>NUCLEOTIDE SEQUENCE [LARGE SCALE GENOMIC DNA]</scope>
    <source>
        <strain evidence="3">Ysfricsl-2016a</strain>
        <tissue evidence="3">Blood</tissue>
    </source>
</reference>
<dbReference type="EMBL" id="VEVO01000005">
    <property type="protein sequence ID" value="KAF0041962.1"/>
    <property type="molecule type" value="Genomic_DNA"/>
</dbReference>
<feature type="compositionally biased region" description="Polar residues" evidence="1">
    <location>
        <begin position="84"/>
        <end position="96"/>
    </location>
</feature>
<gene>
    <name evidence="3" type="ORF">F2P81_005494</name>
</gene>